<evidence type="ECO:0008006" key="3">
    <source>
        <dbReference type="Google" id="ProtNLM"/>
    </source>
</evidence>
<accession>A0A518AYZ0</accession>
<dbReference type="OrthoDB" id="277441at2"/>
<protein>
    <recommendedName>
        <fullName evidence="3">Lipoprotein</fullName>
    </recommendedName>
</protein>
<dbReference type="AlphaFoldDB" id="A0A518AYZ0"/>
<keyword evidence="2" id="KW-1185">Reference proteome</keyword>
<dbReference type="KEGG" id="knv:Pan216_07790"/>
<sequence length="292" mass="31171">MASKLITLSVCALPLLGGCASIKVTKVSDDSHGICDHGFQYYLSRPYVVIKKPIPMGEHHEYFYSDDEDLAKAPIATVIDSETVTSASVEQLEALAEKAAGGEGISSDGSALTTEPITVKDTQTAENLKGDIQIIFLPDMEERYAAQPKNVFSRQAYSFGFEDGWRLAGVNQQSDSTAVPLKLISVINSAIETARSIAAASAGPAALAAAAKSVPSGPADNAIGKMVLFERVTKSYLKPGVYRINKPWEITEESCDSGAGLISQLGLPVIERTEVRRADTTKTLNDVVSTEN</sequence>
<organism evidence="1 2">
    <name type="scientific">Kolteria novifilia</name>
    <dbReference type="NCBI Taxonomy" id="2527975"/>
    <lineage>
        <taxon>Bacteria</taxon>
        <taxon>Pseudomonadati</taxon>
        <taxon>Planctomycetota</taxon>
        <taxon>Planctomycetia</taxon>
        <taxon>Kolteriales</taxon>
        <taxon>Kolteriaceae</taxon>
        <taxon>Kolteria</taxon>
    </lineage>
</organism>
<gene>
    <name evidence="1" type="ORF">Pan216_07790</name>
</gene>
<dbReference type="EMBL" id="CP036279">
    <property type="protein sequence ID" value="QDU59944.1"/>
    <property type="molecule type" value="Genomic_DNA"/>
</dbReference>
<name>A0A518AYZ0_9BACT</name>
<reference evidence="1 2" key="1">
    <citation type="submission" date="2019-02" db="EMBL/GenBank/DDBJ databases">
        <title>Deep-cultivation of Planctomycetes and their phenomic and genomic characterization uncovers novel biology.</title>
        <authorList>
            <person name="Wiegand S."/>
            <person name="Jogler M."/>
            <person name="Boedeker C."/>
            <person name="Pinto D."/>
            <person name="Vollmers J."/>
            <person name="Rivas-Marin E."/>
            <person name="Kohn T."/>
            <person name="Peeters S.H."/>
            <person name="Heuer A."/>
            <person name="Rast P."/>
            <person name="Oberbeckmann S."/>
            <person name="Bunk B."/>
            <person name="Jeske O."/>
            <person name="Meyerdierks A."/>
            <person name="Storesund J.E."/>
            <person name="Kallscheuer N."/>
            <person name="Luecker S."/>
            <person name="Lage O.M."/>
            <person name="Pohl T."/>
            <person name="Merkel B.J."/>
            <person name="Hornburger P."/>
            <person name="Mueller R.-W."/>
            <person name="Bruemmer F."/>
            <person name="Labrenz M."/>
            <person name="Spormann A.M."/>
            <person name="Op den Camp H."/>
            <person name="Overmann J."/>
            <person name="Amann R."/>
            <person name="Jetten M.S.M."/>
            <person name="Mascher T."/>
            <person name="Medema M.H."/>
            <person name="Devos D.P."/>
            <person name="Kaster A.-K."/>
            <person name="Ovreas L."/>
            <person name="Rohde M."/>
            <person name="Galperin M.Y."/>
            <person name="Jogler C."/>
        </authorList>
    </citation>
    <scope>NUCLEOTIDE SEQUENCE [LARGE SCALE GENOMIC DNA]</scope>
    <source>
        <strain evidence="1 2">Pan216</strain>
    </source>
</reference>
<dbReference type="Proteomes" id="UP000317093">
    <property type="component" value="Chromosome"/>
</dbReference>
<evidence type="ECO:0000313" key="2">
    <source>
        <dbReference type="Proteomes" id="UP000317093"/>
    </source>
</evidence>
<dbReference type="RefSeq" id="WP_145255019.1">
    <property type="nucleotide sequence ID" value="NZ_CP036279.1"/>
</dbReference>
<evidence type="ECO:0000313" key="1">
    <source>
        <dbReference type="EMBL" id="QDU59944.1"/>
    </source>
</evidence>
<dbReference type="PROSITE" id="PS51257">
    <property type="entry name" value="PROKAR_LIPOPROTEIN"/>
    <property type="match status" value="1"/>
</dbReference>
<proteinExistence type="predicted"/>